<dbReference type="Pfam" id="PF01076">
    <property type="entry name" value="Mob_Pre"/>
    <property type="match status" value="1"/>
</dbReference>
<organism evidence="4 5">
    <name type="scientific">Pelatocladus maniniholoensis HA4357-MV3</name>
    <dbReference type="NCBI Taxonomy" id="1117104"/>
    <lineage>
        <taxon>Bacteria</taxon>
        <taxon>Bacillati</taxon>
        <taxon>Cyanobacteriota</taxon>
        <taxon>Cyanophyceae</taxon>
        <taxon>Nostocales</taxon>
        <taxon>Nostocaceae</taxon>
        <taxon>Pelatocladus</taxon>
    </lineage>
</organism>
<sequence>MPFAICRIQKIKDWGSLNGNESHTARIKDIPNANPNVDNLRLIGSPDDPSLATLVKDKIAEQKIRSNAVLAVELLLSASPEYFRPDDPDKAGYYLPQRLEDFQQATRCWLNQTFGDRVVRAELHLDEITPHIHAYVVPLDERGKLNCRRLFGGHREKLSELQDNYAAAMASVGLERGIKGSRAKHTKINKYYAAVNQSFETLNLPSFFPQPQAGESSESYRQRTIELLRPQLEMINHQLADRTRLLTEKEQLKQTAINSEKLRQQLEHELQSRRHQTKQLQDLPPAQVAYELGLNHSLQPHIDTLDLVMQTNQYTFDQASAWLYERFGTQGMLQAVIHHARTQALNIAQFICFQPFVPPQQNAACWPEVEHYLTQSRCIPQKLVQALYKHRLVYADSFGNGVFTARNLALEVTGAYLHPTNINENVFNLYSTSRRSHGWFHISISGTKDSPTKTAILVSSPIEALSLATLNVPHEHRTLYLTIDSEYAKIPVEFLQNVPTVAIAMSTTAARAIKKALPQAIYLKPNTTWNEQLKNQNSKHYKAIEEMER</sequence>
<dbReference type="GO" id="GO:0006310">
    <property type="term" value="P:DNA recombination"/>
    <property type="evidence" value="ECO:0007669"/>
    <property type="project" value="InterPro"/>
</dbReference>
<dbReference type="CDD" id="cd17242">
    <property type="entry name" value="MobM_relaxase"/>
    <property type="match status" value="1"/>
</dbReference>
<dbReference type="NCBIfam" id="NF041497">
    <property type="entry name" value="MobV"/>
    <property type="match status" value="1"/>
</dbReference>
<keyword evidence="2" id="KW-0175">Coiled coil</keyword>
<dbReference type="Gene3D" id="3.30.930.30">
    <property type="match status" value="1"/>
</dbReference>
<dbReference type="EMBL" id="JAHHHW010000127">
    <property type="protein sequence ID" value="MBW4434319.1"/>
    <property type="molecule type" value="Genomic_DNA"/>
</dbReference>
<dbReference type="Pfam" id="PF13154">
    <property type="entry name" value="DUF3991"/>
    <property type="match status" value="1"/>
</dbReference>
<accession>A0A9E3HCN1</accession>
<reference evidence="4" key="2">
    <citation type="journal article" date="2022" name="Microbiol. Resour. Announc.">
        <title>Metagenome Sequencing to Explore Phylogenomics of Terrestrial Cyanobacteria.</title>
        <authorList>
            <person name="Ward R.D."/>
            <person name="Stajich J.E."/>
            <person name="Johansen J.R."/>
            <person name="Huntemann M."/>
            <person name="Clum A."/>
            <person name="Foster B."/>
            <person name="Foster B."/>
            <person name="Roux S."/>
            <person name="Palaniappan K."/>
            <person name="Varghese N."/>
            <person name="Mukherjee S."/>
            <person name="Reddy T.B.K."/>
            <person name="Daum C."/>
            <person name="Copeland A."/>
            <person name="Chen I.A."/>
            <person name="Ivanova N.N."/>
            <person name="Kyrpides N.C."/>
            <person name="Shapiro N."/>
            <person name="Eloe-Fadrosh E.A."/>
            <person name="Pietrasiak N."/>
        </authorList>
    </citation>
    <scope>NUCLEOTIDE SEQUENCE</scope>
    <source>
        <strain evidence="4">HA4357-MV3</strain>
    </source>
</reference>
<feature type="domain" description="DUF3991" evidence="3">
    <location>
        <begin position="371"/>
        <end position="424"/>
    </location>
</feature>
<evidence type="ECO:0000313" key="4">
    <source>
        <dbReference type="EMBL" id="MBW4434319.1"/>
    </source>
</evidence>
<dbReference type="AlphaFoldDB" id="A0A9E3HCN1"/>
<evidence type="ECO:0000256" key="2">
    <source>
        <dbReference type="SAM" id="Coils"/>
    </source>
</evidence>
<feature type="coiled-coil region" evidence="2">
    <location>
        <begin position="249"/>
        <end position="283"/>
    </location>
</feature>
<evidence type="ECO:0000313" key="5">
    <source>
        <dbReference type="Proteomes" id="UP000813215"/>
    </source>
</evidence>
<gene>
    <name evidence="4" type="ORF">KME28_22035</name>
</gene>
<dbReference type="InterPro" id="IPR025054">
    <property type="entry name" value="DUF3991"/>
</dbReference>
<proteinExistence type="inferred from homology"/>
<evidence type="ECO:0000259" key="3">
    <source>
        <dbReference type="Pfam" id="PF13154"/>
    </source>
</evidence>
<dbReference type="GO" id="GO:0003677">
    <property type="term" value="F:DNA binding"/>
    <property type="evidence" value="ECO:0007669"/>
    <property type="project" value="InterPro"/>
</dbReference>
<dbReference type="InterPro" id="IPR001668">
    <property type="entry name" value="Mob_Pre"/>
</dbReference>
<reference evidence="4" key="1">
    <citation type="submission" date="2021-05" db="EMBL/GenBank/DDBJ databases">
        <authorList>
            <person name="Pietrasiak N."/>
            <person name="Ward R."/>
            <person name="Stajich J.E."/>
            <person name="Kurbessoian T."/>
        </authorList>
    </citation>
    <scope>NUCLEOTIDE SEQUENCE</scope>
    <source>
        <strain evidence="4">HA4357-MV3</strain>
    </source>
</reference>
<comment type="caution">
    <text evidence="4">The sequence shown here is derived from an EMBL/GenBank/DDBJ whole genome shotgun (WGS) entry which is preliminary data.</text>
</comment>
<name>A0A9E3HCN1_9NOST</name>
<evidence type="ECO:0000256" key="1">
    <source>
        <dbReference type="ARBA" id="ARBA00010657"/>
    </source>
</evidence>
<comment type="similarity">
    <text evidence="1">Belongs to the plasmid mobilization pre family.</text>
</comment>
<dbReference type="Proteomes" id="UP000813215">
    <property type="component" value="Unassembled WGS sequence"/>
</dbReference>
<protein>
    <submittedName>
        <fullName evidence="4">Plasmid recombination protein</fullName>
    </submittedName>
</protein>